<dbReference type="AlphaFoldDB" id="A0A9Q3GM26"/>
<keyword evidence="2" id="KW-1185">Reference proteome</keyword>
<dbReference type="Proteomes" id="UP000765509">
    <property type="component" value="Unassembled WGS sequence"/>
</dbReference>
<gene>
    <name evidence="1" type="ORF">O181_011654</name>
</gene>
<accession>A0A9Q3GM26</accession>
<proteinExistence type="predicted"/>
<evidence type="ECO:0000313" key="2">
    <source>
        <dbReference type="Proteomes" id="UP000765509"/>
    </source>
</evidence>
<protein>
    <submittedName>
        <fullName evidence="1">Uncharacterized protein</fullName>
    </submittedName>
</protein>
<dbReference type="EMBL" id="AVOT02002915">
    <property type="protein sequence ID" value="MBW0471939.1"/>
    <property type="molecule type" value="Genomic_DNA"/>
</dbReference>
<organism evidence="1 2">
    <name type="scientific">Austropuccinia psidii MF-1</name>
    <dbReference type="NCBI Taxonomy" id="1389203"/>
    <lineage>
        <taxon>Eukaryota</taxon>
        <taxon>Fungi</taxon>
        <taxon>Dikarya</taxon>
        <taxon>Basidiomycota</taxon>
        <taxon>Pucciniomycotina</taxon>
        <taxon>Pucciniomycetes</taxon>
        <taxon>Pucciniales</taxon>
        <taxon>Sphaerophragmiaceae</taxon>
        <taxon>Austropuccinia</taxon>
    </lineage>
</organism>
<name>A0A9Q3GM26_9BASI</name>
<evidence type="ECO:0000313" key="1">
    <source>
        <dbReference type="EMBL" id="MBW0471939.1"/>
    </source>
</evidence>
<comment type="caution">
    <text evidence="1">The sequence shown here is derived from an EMBL/GenBank/DDBJ whole genome shotgun (WGS) entry which is preliminary data.</text>
</comment>
<reference evidence="1" key="1">
    <citation type="submission" date="2021-03" db="EMBL/GenBank/DDBJ databases">
        <title>Draft genome sequence of rust myrtle Austropuccinia psidii MF-1, a brazilian biotype.</title>
        <authorList>
            <person name="Quecine M.C."/>
            <person name="Pachon D.M.R."/>
            <person name="Bonatelli M.L."/>
            <person name="Correr F.H."/>
            <person name="Franceschini L.M."/>
            <person name="Leite T.F."/>
            <person name="Margarido G.R.A."/>
            <person name="Almeida C.A."/>
            <person name="Ferrarezi J.A."/>
            <person name="Labate C.A."/>
        </authorList>
    </citation>
    <scope>NUCLEOTIDE SEQUENCE</scope>
    <source>
        <strain evidence="1">MF-1</strain>
    </source>
</reference>
<sequence>MASCRVDWEGIVKASCVEATRSQLKIESNSCFNSSHPRLWCPRSINPDRSTNKTSHILINHLHSQNKCFTLPHIHQRILCDWLTSNNI</sequence>